<dbReference type="InterPro" id="IPR010791">
    <property type="entry name" value="AttH_dom"/>
</dbReference>
<name>A0A7C9GVY4_9SPHN</name>
<dbReference type="SUPFAM" id="SSF159245">
    <property type="entry name" value="AttH-like"/>
    <property type="match status" value="1"/>
</dbReference>
<dbReference type="Gene3D" id="2.40.370.10">
    <property type="entry name" value="AttH-like domain"/>
    <property type="match status" value="2"/>
</dbReference>
<feature type="domain" description="AttH" evidence="2">
    <location>
        <begin position="44"/>
        <end position="215"/>
    </location>
</feature>
<dbReference type="PANTHER" id="PTHR38591">
    <property type="entry name" value="HYDROLASE"/>
    <property type="match status" value="1"/>
</dbReference>
<keyword evidence="1" id="KW-0732">Signal</keyword>
<feature type="chain" id="PRO_5028956176" evidence="1">
    <location>
        <begin position="17"/>
        <end position="352"/>
    </location>
</feature>
<keyword evidence="4" id="KW-1185">Reference proteome</keyword>
<dbReference type="AlphaFoldDB" id="A0A7C9GVY4"/>
<evidence type="ECO:0000313" key="3">
    <source>
        <dbReference type="EMBL" id="MQT17858.1"/>
    </source>
</evidence>
<dbReference type="InterPro" id="IPR023374">
    <property type="entry name" value="AttH-like_dom_sf"/>
</dbReference>
<reference evidence="3 4" key="1">
    <citation type="submission" date="2019-09" db="EMBL/GenBank/DDBJ databases">
        <title>Polymorphobacter sp. isolated from a lake in China.</title>
        <authorList>
            <person name="Liu Z."/>
        </authorList>
    </citation>
    <scope>NUCLEOTIDE SEQUENCE [LARGE SCALE GENOMIC DNA]</scope>
    <source>
        <strain evidence="3 4">D40P</strain>
    </source>
</reference>
<organism evidence="3 4">
    <name type="scientific">Sandarakinorhabdus fusca</name>
    <dbReference type="NCBI Taxonomy" id="1439888"/>
    <lineage>
        <taxon>Bacteria</taxon>
        <taxon>Pseudomonadati</taxon>
        <taxon>Pseudomonadota</taxon>
        <taxon>Alphaproteobacteria</taxon>
        <taxon>Sphingomonadales</taxon>
        <taxon>Sphingosinicellaceae</taxon>
        <taxon>Sandarakinorhabdus</taxon>
    </lineage>
</organism>
<sequence>MAIRMFLALFAMLLGAAAPTYTPVTPATPISFPRDHGAHPDFRTEWWYVTGWLKTDAGENLGFQVTFFRSKLATDPANPSRFAPRQILFAHAALSDPKAGKLRHAQRIARAGFGLAQASTTDTDLVLDDWTLRRRADGNFTTHVAGDGFALDLVFTPGQAAILQGDAGYSQKGPDPREASHYYSLPHLGVGGTLTRDGTPATVTGTAWLDREWSSTLLNPRAVGWDWLGLNMDDGGALTLFRVRDKAGADVWAGGSYRDKAGRQTKLRPADVRFRPGRRWRSPRTGALYPVAPQVVVRLNGSDRVLAITPLFDDQELDSRRGGGPVYWEGAVTVPGGRGYLEMTGYAAPLKM</sequence>
<comment type="caution">
    <text evidence="3">The sequence shown here is derived from an EMBL/GenBank/DDBJ whole genome shotgun (WGS) entry which is preliminary data.</text>
</comment>
<dbReference type="Proteomes" id="UP000481327">
    <property type="component" value="Unassembled WGS sequence"/>
</dbReference>
<protein>
    <submittedName>
        <fullName evidence="3">Carotenoid 1,2-hydratase</fullName>
    </submittedName>
</protein>
<dbReference type="RefSeq" id="WP_152578335.1">
    <property type="nucleotide sequence ID" value="NZ_WEFI01000004.1"/>
</dbReference>
<dbReference type="OrthoDB" id="9770826at2"/>
<evidence type="ECO:0000313" key="4">
    <source>
        <dbReference type="Proteomes" id="UP000481327"/>
    </source>
</evidence>
<evidence type="ECO:0000256" key="1">
    <source>
        <dbReference type="SAM" id="SignalP"/>
    </source>
</evidence>
<proteinExistence type="predicted"/>
<dbReference type="Pfam" id="PF17186">
    <property type="entry name" value="Lipocalin_9"/>
    <property type="match status" value="1"/>
</dbReference>
<dbReference type="EMBL" id="WIOL01000004">
    <property type="protein sequence ID" value="MQT17858.1"/>
    <property type="molecule type" value="Genomic_DNA"/>
</dbReference>
<dbReference type="PANTHER" id="PTHR38591:SF1">
    <property type="entry name" value="BLL1000 PROTEIN"/>
    <property type="match status" value="1"/>
</dbReference>
<accession>A0A7C9GVY4</accession>
<gene>
    <name evidence="3" type="ORF">F3168_11380</name>
</gene>
<evidence type="ECO:0000259" key="2">
    <source>
        <dbReference type="Pfam" id="PF07143"/>
    </source>
</evidence>
<dbReference type="Pfam" id="PF07143">
    <property type="entry name" value="CrtC"/>
    <property type="match status" value="1"/>
</dbReference>
<feature type="signal peptide" evidence="1">
    <location>
        <begin position="1"/>
        <end position="16"/>
    </location>
</feature>